<evidence type="ECO:0000313" key="6">
    <source>
        <dbReference type="EMBL" id="GEK79977.1"/>
    </source>
</evidence>
<evidence type="ECO:0000256" key="4">
    <source>
        <dbReference type="PROSITE-ProRule" id="PRU00335"/>
    </source>
</evidence>
<protein>
    <submittedName>
        <fullName evidence="6">TetR family transcriptional regulator</fullName>
    </submittedName>
</protein>
<proteinExistence type="predicted"/>
<evidence type="ECO:0000256" key="1">
    <source>
        <dbReference type="ARBA" id="ARBA00023015"/>
    </source>
</evidence>
<dbReference type="InterPro" id="IPR036271">
    <property type="entry name" value="Tet_transcr_reg_TetR-rel_C_sf"/>
</dbReference>
<dbReference type="EMBL" id="BJUU01000006">
    <property type="protein sequence ID" value="GEK79977.1"/>
    <property type="molecule type" value="Genomic_DNA"/>
</dbReference>
<evidence type="ECO:0000259" key="5">
    <source>
        <dbReference type="PROSITE" id="PS50977"/>
    </source>
</evidence>
<accession>A0AA87RKT4</accession>
<dbReference type="Gene3D" id="1.10.10.60">
    <property type="entry name" value="Homeodomain-like"/>
    <property type="match status" value="1"/>
</dbReference>
<dbReference type="InterPro" id="IPR001647">
    <property type="entry name" value="HTH_TetR"/>
</dbReference>
<dbReference type="InterPro" id="IPR041490">
    <property type="entry name" value="KstR2_TetR_C"/>
</dbReference>
<dbReference type="GO" id="GO:0000976">
    <property type="term" value="F:transcription cis-regulatory region binding"/>
    <property type="evidence" value="ECO:0007669"/>
    <property type="project" value="TreeGrafter"/>
</dbReference>
<keyword evidence="7" id="KW-1185">Reference proteome</keyword>
<dbReference type="Proteomes" id="UP000321749">
    <property type="component" value="Unassembled WGS sequence"/>
</dbReference>
<dbReference type="GO" id="GO:0003700">
    <property type="term" value="F:DNA-binding transcription factor activity"/>
    <property type="evidence" value="ECO:0007669"/>
    <property type="project" value="TreeGrafter"/>
</dbReference>
<dbReference type="PANTHER" id="PTHR30055">
    <property type="entry name" value="HTH-TYPE TRANSCRIPTIONAL REGULATOR RUTR"/>
    <property type="match status" value="1"/>
</dbReference>
<organism evidence="6 7">
    <name type="scientific">Agrococcus baldri</name>
    <dbReference type="NCBI Taxonomy" id="153730"/>
    <lineage>
        <taxon>Bacteria</taxon>
        <taxon>Bacillati</taxon>
        <taxon>Actinomycetota</taxon>
        <taxon>Actinomycetes</taxon>
        <taxon>Micrococcales</taxon>
        <taxon>Microbacteriaceae</taxon>
        <taxon>Agrococcus</taxon>
    </lineage>
</organism>
<dbReference type="PANTHER" id="PTHR30055:SF234">
    <property type="entry name" value="HTH-TYPE TRANSCRIPTIONAL REGULATOR BETI"/>
    <property type="match status" value="1"/>
</dbReference>
<name>A0AA87RKT4_9MICO</name>
<keyword evidence="1" id="KW-0805">Transcription regulation</keyword>
<dbReference type="SUPFAM" id="SSF48498">
    <property type="entry name" value="Tetracyclin repressor-like, C-terminal domain"/>
    <property type="match status" value="1"/>
</dbReference>
<feature type="DNA-binding region" description="H-T-H motif" evidence="4">
    <location>
        <begin position="40"/>
        <end position="59"/>
    </location>
</feature>
<evidence type="ECO:0000256" key="3">
    <source>
        <dbReference type="ARBA" id="ARBA00023163"/>
    </source>
</evidence>
<feature type="domain" description="HTH tetR-type" evidence="5">
    <location>
        <begin position="17"/>
        <end position="77"/>
    </location>
</feature>
<comment type="caution">
    <text evidence="6">The sequence shown here is derived from an EMBL/GenBank/DDBJ whole genome shotgun (WGS) entry which is preliminary data.</text>
</comment>
<dbReference type="PRINTS" id="PR00455">
    <property type="entry name" value="HTHTETR"/>
</dbReference>
<keyword evidence="3" id="KW-0804">Transcription</keyword>
<dbReference type="InterPro" id="IPR009057">
    <property type="entry name" value="Homeodomain-like_sf"/>
</dbReference>
<dbReference type="AlphaFoldDB" id="A0AA87RKT4"/>
<dbReference type="Pfam" id="PF00440">
    <property type="entry name" value="TetR_N"/>
    <property type="match status" value="1"/>
</dbReference>
<evidence type="ECO:0000313" key="7">
    <source>
        <dbReference type="Proteomes" id="UP000321749"/>
    </source>
</evidence>
<reference evidence="6 7" key="1">
    <citation type="submission" date="2019-07" db="EMBL/GenBank/DDBJ databases">
        <title>Whole genome shotgun sequence of Agrococcus baldri NBRC 103055.</title>
        <authorList>
            <person name="Hosoyama A."/>
            <person name="Uohara A."/>
            <person name="Ohji S."/>
            <person name="Ichikawa N."/>
        </authorList>
    </citation>
    <scope>NUCLEOTIDE SEQUENCE [LARGE SCALE GENOMIC DNA]</scope>
    <source>
        <strain evidence="6 7">NBRC 103055</strain>
    </source>
</reference>
<dbReference type="Pfam" id="PF17932">
    <property type="entry name" value="TetR_C_24"/>
    <property type="match status" value="1"/>
</dbReference>
<dbReference type="RefSeq" id="WP_146793853.1">
    <property type="nucleotide sequence ID" value="NZ_BJUU01000006.1"/>
</dbReference>
<evidence type="ECO:0000256" key="2">
    <source>
        <dbReference type="ARBA" id="ARBA00023125"/>
    </source>
</evidence>
<dbReference type="Gene3D" id="1.10.357.10">
    <property type="entry name" value="Tetracycline Repressor, domain 2"/>
    <property type="match status" value="1"/>
</dbReference>
<gene>
    <name evidence="6" type="ORF">ABA31_13280</name>
</gene>
<dbReference type="SUPFAM" id="SSF46689">
    <property type="entry name" value="Homeodomain-like"/>
    <property type="match status" value="1"/>
</dbReference>
<sequence>MTTAEPAEAATRRGRPGYDRDSMLEVVVEAFNERGYDATSLGVLAERLGLSKSAIYHHFDSKEQMLEVALAKALDALEAVFDEPGATTGPVVSRIRHVVRGAVLVLCERRPYVTLLLRLRGNTPIELEAMRRRRAIDRKLRTLFEASRDEGTLRPDIEPRVAERLVFGMVNSIVEWWRPGGPITPEQLADSVLQLVRTGLREPASL</sequence>
<keyword evidence="2 4" id="KW-0238">DNA-binding</keyword>
<dbReference type="PROSITE" id="PS50977">
    <property type="entry name" value="HTH_TETR_2"/>
    <property type="match status" value="1"/>
</dbReference>
<dbReference type="InterPro" id="IPR050109">
    <property type="entry name" value="HTH-type_TetR-like_transc_reg"/>
</dbReference>